<dbReference type="SUPFAM" id="SSF56112">
    <property type="entry name" value="Protein kinase-like (PK-like)"/>
    <property type="match status" value="1"/>
</dbReference>
<evidence type="ECO:0008006" key="3">
    <source>
        <dbReference type="Google" id="ProtNLM"/>
    </source>
</evidence>
<reference evidence="1 2" key="1">
    <citation type="journal article" date="2019" name="Nat. Ecol. Evol.">
        <title>Megaphylogeny resolves global patterns of mushroom evolution.</title>
        <authorList>
            <person name="Varga T."/>
            <person name="Krizsan K."/>
            <person name="Foldi C."/>
            <person name="Dima B."/>
            <person name="Sanchez-Garcia M."/>
            <person name="Sanchez-Ramirez S."/>
            <person name="Szollosi G.J."/>
            <person name="Szarkandi J.G."/>
            <person name="Papp V."/>
            <person name="Albert L."/>
            <person name="Andreopoulos W."/>
            <person name="Angelini C."/>
            <person name="Antonin V."/>
            <person name="Barry K.W."/>
            <person name="Bougher N.L."/>
            <person name="Buchanan P."/>
            <person name="Buyck B."/>
            <person name="Bense V."/>
            <person name="Catcheside P."/>
            <person name="Chovatia M."/>
            <person name="Cooper J."/>
            <person name="Damon W."/>
            <person name="Desjardin D."/>
            <person name="Finy P."/>
            <person name="Geml J."/>
            <person name="Haridas S."/>
            <person name="Hughes K."/>
            <person name="Justo A."/>
            <person name="Karasinski D."/>
            <person name="Kautmanova I."/>
            <person name="Kiss B."/>
            <person name="Kocsube S."/>
            <person name="Kotiranta H."/>
            <person name="LaButti K.M."/>
            <person name="Lechner B.E."/>
            <person name="Liimatainen K."/>
            <person name="Lipzen A."/>
            <person name="Lukacs Z."/>
            <person name="Mihaltcheva S."/>
            <person name="Morgado L.N."/>
            <person name="Niskanen T."/>
            <person name="Noordeloos M.E."/>
            <person name="Ohm R.A."/>
            <person name="Ortiz-Santana B."/>
            <person name="Ovrebo C."/>
            <person name="Racz N."/>
            <person name="Riley R."/>
            <person name="Savchenko A."/>
            <person name="Shiryaev A."/>
            <person name="Soop K."/>
            <person name="Spirin V."/>
            <person name="Szebenyi C."/>
            <person name="Tomsovsky M."/>
            <person name="Tulloss R.E."/>
            <person name="Uehling J."/>
            <person name="Grigoriev I.V."/>
            <person name="Vagvolgyi C."/>
            <person name="Papp T."/>
            <person name="Martin F.M."/>
            <person name="Miettinen O."/>
            <person name="Hibbett D.S."/>
            <person name="Nagy L.G."/>
        </authorList>
    </citation>
    <scope>NUCLEOTIDE SEQUENCE [LARGE SCALE GENOMIC DNA]</scope>
    <source>
        <strain evidence="1 2">HHB13444</strain>
    </source>
</reference>
<dbReference type="AlphaFoldDB" id="A0A5C3NVA0"/>
<evidence type="ECO:0000313" key="1">
    <source>
        <dbReference type="EMBL" id="TFK81231.1"/>
    </source>
</evidence>
<dbReference type="InParanoid" id="A0A5C3NVA0"/>
<gene>
    <name evidence="1" type="ORF">K466DRAFT_667238</name>
</gene>
<name>A0A5C3NVA0_9APHY</name>
<keyword evidence="2" id="KW-1185">Reference proteome</keyword>
<proteinExistence type="predicted"/>
<organism evidence="1 2">
    <name type="scientific">Polyporus arcularius HHB13444</name>
    <dbReference type="NCBI Taxonomy" id="1314778"/>
    <lineage>
        <taxon>Eukaryota</taxon>
        <taxon>Fungi</taxon>
        <taxon>Dikarya</taxon>
        <taxon>Basidiomycota</taxon>
        <taxon>Agaricomycotina</taxon>
        <taxon>Agaricomycetes</taxon>
        <taxon>Polyporales</taxon>
        <taxon>Polyporaceae</taxon>
        <taxon>Polyporus</taxon>
    </lineage>
</organism>
<sequence length="228" mass="26157">MYCLFFPVDPQVQKAEPRYYSLVAPFRQEGITIKLTARDVKLVEYASTKRVYKAKLHSKLFGDSPRRVVCKCATGPQIKSLLHEATVYQSKLTDLQGVYVPRYVGIFHGEHPDGYDVAIMVLEDGGQAIKYMLKYTPLYFRQRVVGALLKIHHAGVVHNDFTDRHIIAKKLADLNPERPWYPMIVDFGEARVDHDCPYKDNKVETYIRVPARADFKCAELYVACRDTA</sequence>
<dbReference type="InterPro" id="IPR011009">
    <property type="entry name" value="Kinase-like_dom_sf"/>
</dbReference>
<dbReference type="STRING" id="1314778.A0A5C3NVA0"/>
<protein>
    <recommendedName>
        <fullName evidence="3">Protein kinase domain-containing protein</fullName>
    </recommendedName>
</protein>
<accession>A0A5C3NVA0</accession>
<dbReference type="Proteomes" id="UP000308197">
    <property type="component" value="Unassembled WGS sequence"/>
</dbReference>
<dbReference type="EMBL" id="ML211635">
    <property type="protein sequence ID" value="TFK81231.1"/>
    <property type="molecule type" value="Genomic_DNA"/>
</dbReference>
<evidence type="ECO:0000313" key="2">
    <source>
        <dbReference type="Proteomes" id="UP000308197"/>
    </source>
</evidence>